<keyword evidence="2" id="KW-1185">Reference proteome</keyword>
<dbReference type="KEGG" id="sls:SLINC_4935"/>
<dbReference type="PROSITE" id="PS51910">
    <property type="entry name" value="GH18_2"/>
    <property type="match status" value="1"/>
</dbReference>
<evidence type="ECO:0000313" key="2">
    <source>
        <dbReference type="Proteomes" id="UP000092598"/>
    </source>
</evidence>
<dbReference type="InterPro" id="IPR017853">
    <property type="entry name" value="GH"/>
</dbReference>
<dbReference type="OrthoDB" id="99456at2"/>
<dbReference type="AlphaFoldDB" id="A0A1B1MEX0"/>
<dbReference type="SUPFAM" id="SSF51445">
    <property type="entry name" value="(Trans)glycosidases"/>
    <property type="match status" value="1"/>
</dbReference>
<dbReference type="GO" id="GO:0005975">
    <property type="term" value="P:carbohydrate metabolic process"/>
    <property type="evidence" value="ECO:0007669"/>
    <property type="project" value="InterPro"/>
</dbReference>
<dbReference type="Proteomes" id="UP000092598">
    <property type="component" value="Chromosome"/>
</dbReference>
<dbReference type="PROSITE" id="PS51257">
    <property type="entry name" value="PROKAR_LIPOPROTEIN"/>
    <property type="match status" value="1"/>
</dbReference>
<dbReference type="RefSeq" id="WP_067437758.1">
    <property type="nucleotide sequence ID" value="NZ_CP016438.1"/>
</dbReference>
<dbReference type="Gene3D" id="3.20.20.80">
    <property type="entry name" value="Glycosidases"/>
    <property type="match status" value="1"/>
</dbReference>
<accession>A0A1B1MEX0</accession>
<dbReference type="PATRIC" id="fig|1915.4.peg.5482"/>
<dbReference type="InterPro" id="IPR001223">
    <property type="entry name" value="Glyco_hydro18_cat"/>
</dbReference>
<dbReference type="EMBL" id="CP016438">
    <property type="protein sequence ID" value="ANS67159.1"/>
    <property type="molecule type" value="Genomic_DNA"/>
</dbReference>
<sequence>MRSLLKPAAGLVCLFALATAGCSTASDGTESDSTESAETSDKAPATPVTSYAPYVSATDASDLDSAGSPTTYNLAFVISTGSGCTPKWNDSDPIGDSAVKSRIARLKEGGATVRVSFGGASGKELAATCDNAAELAKAYGTALDAAGSDQADFDIEGDELTDSDSVDVRSEAIALLQKERTDLDVSFTLPVMPSGLDADGLALLESANNSAVQVSTVNLMTMNYGESYDGDMGDYAITSANSAHDQLMDVFGTSDAAAWRGMALTSMIGVNDVEGETFTLSDAGQVRAFAAEKGVAWVSMWSTFRDQECVAGDADENDALTNCSGVVQGAGAFGEAFAG</sequence>
<keyword evidence="1" id="KW-0378">Hydrolase</keyword>
<organism evidence="1 2">
    <name type="scientific">Streptomyces lincolnensis</name>
    <dbReference type="NCBI Taxonomy" id="1915"/>
    <lineage>
        <taxon>Bacteria</taxon>
        <taxon>Bacillati</taxon>
        <taxon>Actinomycetota</taxon>
        <taxon>Actinomycetes</taxon>
        <taxon>Kitasatosporales</taxon>
        <taxon>Streptomycetaceae</taxon>
        <taxon>Streptomyces</taxon>
    </lineage>
</organism>
<dbReference type="PANTHER" id="PTHR42976">
    <property type="entry name" value="BIFUNCTIONAL CHITINASE/LYSOZYME-RELATED"/>
    <property type="match status" value="1"/>
</dbReference>
<dbReference type="CDD" id="cd06543">
    <property type="entry name" value="GH18_PF-ChiA-like"/>
    <property type="match status" value="1"/>
</dbReference>
<dbReference type="GO" id="GO:0016787">
    <property type="term" value="F:hydrolase activity"/>
    <property type="evidence" value="ECO:0007669"/>
    <property type="project" value="UniProtKB-KW"/>
</dbReference>
<name>A0A1B1MEX0_STRLN</name>
<dbReference type="InterPro" id="IPR052750">
    <property type="entry name" value="GH18_Chitinase"/>
</dbReference>
<dbReference type="PANTHER" id="PTHR42976:SF1">
    <property type="entry name" value="GH18 DOMAIN-CONTAINING PROTEIN-RELATED"/>
    <property type="match status" value="1"/>
</dbReference>
<reference evidence="1 2" key="1">
    <citation type="submission" date="2016-07" db="EMBL/GenBank/DDBJ databases">
        <title>Enhancement of antibiotic productionsby engineered nitrateutilization in actinobacteria.</title>
        <authorList>
            <person name="Meng S.C."/>
        </authorList>
    </citation>
    <scope>NUCLEOTIDE SEQUENCE [LARGE SCALE GENOMIC DNA]</scope>
    <source>
        <strain evidence="1 2">NRRL 2936</strain>
    </source>
</reference>
<dbReference type="STRING" id="1915.SLINC_4935"/>
<evidence type="ECO:0000313" key="1">
    <source>
        <dbReference type="EMBL" id="ANS67159.1"/>
    </source>
</evidence>
<protein>
    <submittedName>
        <fullName evidence="1">Hydrolase</fullName>
    </submittedName>
</protein>
<gene>
    <name evidence="1" type="ORF">SLINC_4935</name>
</gene>
<proteinExistence type="predicted"/>